<dbReference type="Pfam" id="PF01202">
    <property type="entry name" value="SKI"/>
    <property type="match status" value="1"/>
</dbReference>
<keyword evidence="1" id="KW-0418">Kinase</keyword>
<dbReference type="Proteomes" id="UP000034877">
    <property type="component" value="Unassembled WGS sequence"/>
</dbReference>
<gene>
    <name evidence="1" type="ORF">UY22_C0042G0004</name>
</gene>
<dbReference type="EMBL" id="LCPE01000042">
    <property type="protein sequence ID" value="KKU91921.1"/>
    <property type="molecule type" value="Genomic_DNA"/>
</dbReference>
<organism evidence="1 2">
    <name type="scientific">Candidatus Amesbacteria bacterium GW2011_GWC1_48_10</name>
    <dbReference type="NCBI Taxonomy" id="1618365"/>
    <lineage>
        <taxon>Bacteria</taxon>
        <taxon>Candidatus Amesiibacteriota</taxon>
    </lineage>
</organism>
<dbReference type="InterPro" id="IPR027417">
    <property type="entry name" value="P-loop_NTPase"/>
</dbReference>
<dbReference type="SUPFAM" id="SSF52540">
    <property type="entry name" value="P-loop containing nucleoside triphosphate hydrolases"/>
    <property type="match status" value="1"/>
</dbReference>
<dbReference type="GO" id="GO:0016301">
    <property type="term" value="F:kinase activity"/>
    <property type="evidence" value="ECO:0007669"/>
    <property type="project" value="UniProtKB-KW"/>
</dbReference>
<keyword evidence="1" id="KW-0808">Transferase</keyword>
<protein>
    <submittedName>
        <fullName evidence="1">Shikimate kinase</fullName>
    </submittedName>
</protein>
<comment type="caution">
    <text evidence="1">The sequence shown here is derived from an EMBL/GenBank/DDBJ whole genome shotgun (WGS) entry which is preliminary data.</text>
</comment>
<dbReference type="AlphaFoldDB" id="A0A0G1UCQ3"/>
<evidence type="ECO:0000313" key="1">
    <source>
        <dbReference type="EMBL" id="KKU91921.1"/>
    </source>
</evidence>
<dbReference type="Gene3D" id="3.40.50.300">
    <property type="entry name" value="P-loop containing nucleotide triphosphate hydrolases"/>
    <property type="match status" value="1"/>
</dbReference>
<accession>A0A0G1UCQ3</accession>
<evidence type="ECO:0000313" key="2">
    <source>
        <dbReference type="Proteomes" id="UP000034877"/>
    </source>
</evidence>
<dbReference type="InterPro" id="IPR031322">
    <property type="entry name" value="Shikimate/glucono_kinase"/>
</dbReference>
<reference evidence="1 2" key="1">
    <citation type="journal article" date="2015" name="Nature">
        <title>rRNA introns, odd ribosomes, and small enigmatic genomes across a large radiation of phyla.</title>
        <authorList>
            <person name="Brown C.T."/>
            <person name="Hug L.A."/>
            <person name="Thomas B.C."/>
            <person name="Sharon I."/>
            <person name="Castelle C.J."/>
            <person name="Singh A."/>
            <person name="Wilkins M.J."/>
            <person name="Williams K.H."/>
            <person name="Banfield J.F."/>
        </authorList>
    </citation>
    <scope>NUCLEOTIDE SEQUENCE [LARGE SCALE GENOMIC DNA]</scope>
</reference>
<name>A0A0G1UCQ3_9BACT</name>
<proteinExistence type="predicted"/>
<sequence length="179" mass="20459">MKHTKPKIILFGPPAVGKTHIGKLLAKESGLTFYDGDNEMTPHERGLVSRGQWDDKNRQTLLTRMAQTINQLDSNSPKGVVISVALTRQWMREFLNDQCGPLNFVLVRSSLLNNELENLVSTRHHEGHPITVESFRKFTSQFESPAMPHLTLDNPQDENQEHILKDRIHQLMKQLSITD</sequence>